<dbReference type="GO" id="GO:0030246">
    <property type="term" value="F:carbohydrate binding"/>
    <property type="evidence" value="ECO:0007669"/>
    <property type="project" value="InterPro"/>
</dbReference>
<protein>
    <submittedName>
        <fullName evidence="1">Uncharacterized protein</fullName>
    </submittedName>
</protein>
<dbReference type="InterPro" id="IPR025886">
    <property type="entry name" value="PP2-like"/>
</dbReference>
<sequence>MAALQLQKDLQSHVQCALQSIPQAKHAAVLQNGLYLESSTGKNNSPVFGKKVGMNKKEHKYIMIYANELSIGDCACNWEYSLVSDDPPNEDKLVTIAELIKGVNVKVEGDSDCTSYLDKGITYEVAYQVMITRKSYGLENPMTLKFVDPKGKGTEFKVRLDRMPKNTWEFVRVGVFLNDGQATGKVQFSMTEVVSEEEKKGLVVKGVAIRPITDV</sequence>
<evidence type="ECO:0000313" key="2">
    <source>
        <dbReference type="Proteomes" id="UP001419268"/>
    </source>
</evidence>
<organism evidence="1 2">
    <name type="scientific">Stephania cephalantha</name>
    <dbReference type="NCBI Taxonomy" id="152367"/>
    <lineage>
        <taxon>Eukaryota</taxon>
        <taxon>Viridiplantae</taxon>
        <taxon>Streptophyta</taxon>
        <taxon>Embryophyta</taxon>
        <taxon>Tracheophyta</taxon>
        <taxon>Spermatophyta</taxon>
        <taxon>Magnoliopsida</taxon>
        <taxon>Ranunculales</taxon>
        <taxon>Menispermaceae</taxon>
        <taxon>Menispermoideae</taxon>
        <taxon>Cissampelideae</taxon>
        <taxon>Stephania</taxon>
    </lineage>
</organism>
<dbReference type="Pfam" id="PF14299">
    <property type="entry name" value="PP2"/>
    <property type="match status" value="1"/>
</dbReference>
<gene>
    <name evidence="1" type="ORF">Scep_013461</name>
</gene>
<dbReference type="EMBL" id="JBBNAG010000005">
    <property type="protein sequence ID" value="KAK9133933.1"/>
    <property type="molecule type" value="Genomic_DNA"/>
</dbReference>
<comment type="caution">
    <text evidence="1">The sequence shown here is derived from an EMBL/GenBank/DDBJ whole genome shotgun (WGS) entry which is preliminary data.</text>
</comment>
<dbReference type="AlphaFoldDB" id="A0AAP0JH46"/>
<reference evidence="1 2" key="1">
    <citation type="submission" date="2024-01" db="EMBL/GenBank/DDBJ databases">
        <title>Genome assemblies of Stephania.</title>
        <authorList>
            <person name="Yang L."/>
        </authorList>
    </citation>
    <scope>NUCLEOTIDE SEQUENCE [LARGE SCALE GENOMIC DNA]</scope>
    <source>
        <strain evidence="1">JXDWG</strain>
        <tissue evidence="1">Leaf</tissue>
    </source>
</reference>
<proteinExistence type="predicted"/>
<name>A0AAP0JH46_9MAGN</name>
<dbReference type="InterPro" id="IPR052147">
    <property type="entry name" value="PP2-like/Lectin"/>
</dbReference>
<dbReference type="PANTHER" id="PTHR48478:SF1">
    <property type="entry name" value="LECTIN-LIKE"/>
    <property type="match status" value="1"/>
</dbReference>
<dbReference type="PANTHER" id="PTHR48478">
    <property type="entry name" value="LECTIN-LIKE"/>
    <property type="match status" value="1"/>
</dbReference>
<keyword evidence="2" id="KW-1185">Reference proteome</keyword>
<accession>A0AAP0JH46</accession>
<dbReference type="Proteomes" id="UP001419268">
    <property type="component" value="Unassembled WGS sequence"/>
</dbReference>
<evidence type="ECO:0000313" key="1">
    <source>
        <dbReference type="EMBL" id="KAK9133933.1"/>
    </source>
</evidence>